<dbReference type="Gene3D" id="2.60.40.1500">
    <property type="entry name" value="Glycosyl hydrolase domain, family 39"/>
    <property type="match status" value="1"/>
</dbReference>
<evidence type="ECO:0000313" key="1">
    <source>
        <dbReference type="EMBL" id="AIA84462.1"/>
    </source>
</evidence>
<sequence>MSHDVVQGADGRVDLDLVLGRHEVTFVELTPVTTTHHEGLDDRRLLGADDDRLVADHERVRA</sequence>
<proteinExistence type="predicted"/>
<dbReference type="EMBL" id="KF117209">
    <property type="protein sequence ID" value="AIA84462.1"/>
    <property type="molecule type" value="Genomic_DNA"/>
</dbReference>
<accession>A0A060BPE3</accession>
<protein>
    <submittedName>
        <fullName evidence="1">CAZy families GH39 protein</fullName>
    </submittedName>
</protein>
<dbReference type="AlphaFoldDB" id="A0A060BPE3"/>
<organism evidence="1">
    <name type="scientific">uncultured Cellulomonas sp</name>
    <dbReference type="NCBI Taxonomy" id="189682"/>
    <lineage>
        <taxon>Bacteria</taxon>
        <taxon>Bacillati</taxon>
        <taxon>Actinomycetota</taxon>
        <taxon>Actinomycetes</taxon>
        <taxon>Micrococcales</taxon>
        <taxon>Cellulomonadaceae</taxon>
        <taxon>Cellulomonas</taxon>
        <taxon>environmental samples</taxon>
    </lineage>
</organism>
<reference evidence="1" key="1">
    <citation type="journal article" date="2013" name="Environ. Microbiol.">
        <title>Seasonally variable intestinal metagenomes of the red palm weevil (Rhynchophorus ferrugineus).</title>
        <authorList>
            <person name="Jia S."/>
            <person name="Zhang X."/>
            <person name="Zhang G."/>
            <person name="Yin A."/>
            <person name="Zhang S."/>
            <person name="Li F."/>
            <person name="Wang L."/>
            <person name="Zhao D."/>
            <person name="Yun Q."/>
            <person name="Tala"/>
            <person name="Wang J."/>
            <person name="Sun G."/>
            <person name="Baabdullah M."/>
            <person name="Yu X."/>
            <person name="Hu S."/>
            <person name="Al-Mssallem I.S."/>
            <person name="Yu J."/>
        </authorList>
    </citation>
    <scope>NUCLEOTIDE SEQUENCE</scope>
</reference>
<name>A0A060BPE3_9CELL</name>